<reference evidence="2 3" key="1">
    <citation type="submission" date="2020-07" db="EMBL/GenBank/DDBJ databases">
        <title>Sequencing the genomes of 1000 actinobacteria strains.</title>
        <authorList>
            <person name="Klenk H.-P."/>
        </authorList>
    </citation>
    <scope>NUCLEOTIDE SEQUENCE [LARGE SCALE GENOMIC DNA]</scope>
    <source>
        <strain evidence="2 3">DSM 24482</strain>
    </source>
</reference>
<organism evidence="2 3">
    <name type="scientific">Cellulomonas oligotrophica</name>
    <dbReference type="NCBI Taxonomy" id="931536"/>
    <lineage>
        <taxon>Bacteria</taxon>
        <taxon>Bacillati</taxon>
        <taxon>Actinomycetota</taxon>
        <taxon>Actinomycetes</taxon>
        <taxon>Micrococcales</taxon>
        <taxon>Cellulomonadaceae</taxon>
        <taxon>Cellulomonas</taxon>
    </lineage>
</organism>
<reference evidence="1 4" key="2">
    <citation type="submission" date="2021-01" db="EMBL/GenBank/DDBJ databases">
        <title>Whole genome shotgun sequence of Cellulomonas oligotrophica NBRC 109435.</title>
        <authorList>
            <person name="Komaki H."/>
            <person name="Tamura T."/>
        </authorList>
    </citation>
    <scope>NUCLEOTIDE SEQUENCE [LARGE SCALE GENOMIC DNA]</scope>
    <source>
        <strain evidence="1 4">NBRC 109435</strain>
    </source>
</reference>
<dbReference type="AlphaFoldDB" id="A0A7Y9FIT0"/>
<dbReference type="EMBL" id="BONN01000005">
    <property type="protein sequence ID" value="GIG33033.1"/>
    <property type="molecule type" value="Genomic_DNA"/>
</dbReference>
<dbReference type="Proteomes" id="UP000577956">
    <property type="component" value="Unassembled WGS sequence"/>
</dbReference>
<comment type="caution">
    <text evidence="2">The sequence shown here is derived from an EMBL/GenBank/DDBJ whole genome shotgun (WGS) entry which is preliminary data.</text>
</comment>
<evidence type="ECO:0000313" key="3">
    <source>
        <dbReference type="Proteomes" id="UP000577956"/>
    </source>
</evidence>
<evidence type="ECO:0000313" key="1">
    <source>
        <dbReference type="EMBL" id="GIG33033.1"/>
    </source>
</evidence>
<gene>
    <name evidence="2" type="ORF">BKA21_003311</name>
    <name evidence="1" type="ORF">Col01nite_21920</name>
</gene>
<evidence type="ECO:0000313" key="2">
    <source>
        <dbReference type="EMBL" id="NYD87762.1"/>
    </source>
</evidence>
<protein>
    <submittedName>
        <fullName evidence="2">Uncharacterized protein</fullName>
    </submittedName>
</protein>
<accession>A0A7Y9FIT0</accession>
<dbReference type="RefSeq" id="WP_140460086.1">
    <property type="nucleotide sequence ID" value="NZ_BAABFI010000010.1"/>
</dbReference>
<dbReference type="Proteomes" id="UP000618382">
    <property type="component" value="Unassembled WGS sequence"/>
</dbReference>
<proteinExistence type="predicted"/>
<evidence type="ECO:0000313" key="4">
    <source>
        <dbReference type="Proteomes" id="UP000618382"/>
    </source>
</evidence>
<keyword evidence="4" id="KW-1185">Reference proteome</keyword>
<name>A0A7Y9FIT0_9CELL</name>
<dbReference type="EMBL" id="JACCBK010000001">
    <property type="protein sequence ID" value="NYD87762.1"/>
    <property type="molecule type" value="Genomic_DNA"/>
</dbReference>
<sequence>MSVTYMQRVAATTATAAVAILAPTSGVLTLPQLFRHEQHRPMGSDEYPNEIPLAFPKEVTVPMLARFSSASAGSSATDALDYDEDVRAAVSRLWAEDWDSDEDAVYDSW</sequence>